<accession>A0A699J1H0</accession>
<evidence type="ECO:0000313" key="3">
    <source>
        <dbReference type="EMBL" id="GFA04057.1"/>
    </source>
</evidence>
<feature type="compositionally biased region" description="Basic and acidic residues" evidence="2">
    <location>
        <begin position="41"/>
        <end position="51"/>
    </location>
</feature>
<gene>
    <name evidence="3" type="ORF">Tci_576029</name>
</gene>
<sequence>MMSTPKFATTHNLIAFLEKASESDGFEQIVDFLNDNPIKTGKNETNTKEHVPTPSNDPLPSSEDRMQLKELMELCTNLSNKVLDLESEEESSKQGRKIATIDVDAEVNLENVYNLDMAYEETVLSMQDVDVYSDRIEDVVKDVVATTKNIKAKPKVKWVTMQELSDFITTLPSQSSLPSHAKDKGKGLMVEPEMPLTIKDQIALDKEAARRKNMMIYLKDMAGYKMDYFKGMSYEQIRPIFEMEYNKDNAKNQKLEEQEEAKELKKNLEIVPDNEDDVFMNVTPLSSKPPTNVDYRIYK</sequence>
<feature type="coiled-coil region" evidence="1">
    <location>
        <begin position="240"/>
        <end position="271"/>
    </location>
</feature>
<reference evidence="3" key="1">
    <citation type="journal article" date="2019" name="Sci. Rep.">
        <title>Draft genome of Tanacetum cinerariifolium, the natural source of mosquito coil.</title>
        <authorList>
            <person name="Yamashiro T."/>
            <person name="Shiraishi A."/>
            <person name="Satake H."/>
            <person name="Nakayama K."/>
        </authorList>
    </citation>
    <scope>NUCLEOTIDE SEQUENCE</scope>
</reference>
<organism evidence="3">
    <name type="scientific">Tanacetum cinerariifolium</name>
    <name type="common">Dalmatian daisy</name>
    <name type="synonym">Chrysanthemum cinerariifolium</name>
    <dbReference type="NCBI Taxonomy" id="118510"/>
    <lineage>
        <taxon>Eukaryota</taxon>
        <taxon>Viridiplantae</taxon>
        <taxon>Streptophyta</taxon>
        <taxon>Embryophyta</taxon>
        <taxon>Tracheophyta</taxon>
        <taxon>Spermatophyta</taxon>
        <taxon>Magnoliopsida</taxon>
        <taxon>eudicotyledons</taxon>
        <taxon>Gunneridae</taxon>
        <taxon>Pentapetalae</taxon>
        <taxon>asterids</taxon>
        <taxon>campanulids</taxon>
        <taxon>Asterales</taxon>
        <taxon>Asteraceae</taxon>
        <taxon>Asteroideae</taxon>
        <taxon>Anthemideae</taxon>
        <taxon>Anthemidinae</taxon>
        <taxon>Tanacetum</taxon>
    </lineage>
</organism>
<keyword evidence="1" id="KW-0175">Coiled coil</keyword>
<dbReference type="EMBL" id="BKCJ010359835">
    <property type="protein sequence ID" value="GFA04057.1"/>
    <property type="molecule type" value="Genomic_DNA"/>
</dbReference>
<dbReference type="AlphaFoldDB" id="A0A699J1H0"/>
<evidence type="ECO:0000256" key="2">
    <source>
        <dbReference type="SAM" id="MobiDB-lite"/>
    </source>
</evidence>
<proteinExistence type="predicted"/>
<comment type="caution">
    <text evidence="3">The sequence shown here is derived from an EMBL/GenBank/DDBJ whole genome shotgun (WGS) entry which is preliminary data.</text>
</comment>
<evidence type="ECO:0000256" key="1">
    <source>
        <dbReference type="SAM" id="Coils"/>
    </source>
</evidence>
<feature type="region of interest" description="Disordered" evidence="2">
    <location>
        <begin position="36"/>
        <end position="62"/>
    </location>
</feature>
<protein>
    <submittedName>
        <fullName evidence="3">Uncharacterized protein</fullName>
    </submittedName>
</protein>
<name>A0A699J1H0_TANCI</name>